<comment type="similarity">
    <text evidence="3">Belongs to the glycosyltransferase 2 family.</text>
</comment>
<protein>
    <recommendedName>
        <fullName evidence="4">dolichyl-phosphate beta-glucosyltransferase</fullName>
        <ecNumber evidence="4">2.4.1.117</ecNumber>
    </recommendedName>
</protein>
<dbReference type="SUPFAM" id="SSF53448">
    <property type="entry name" value="Nucleotide-diphospho-sugar transferases"/>
    <property type="match status" value="1"/>
</dbReference>
<keyword evidence="7" id="KW-0812">Transmembrane</keyword>
<gene>
    <name evidence="14" type="ORF">MNBD_BACTEROID05-1105</name>
</gene>
<dbReference type="GO" id="GO:0005789">
    <property type="term" value="C:endoplasmic reticulum membrane"/>
    <property type="evidence" value="ECO:0007669"/>
    <property type="project" value="UniProtKB-SubCell"/>
</dbReference>
<dbReference type="Gene3D" id="3.90.550.10">
    <property type="entry name" value="Spore Coat Polysaccharide Biosynthesis Protein SpsA, Chain A"/>
    <property type="match status" value="1"/>
</dbReference>
<dbReference type="AlphaFoldDB" id="A0A3B0TRK4"/>
<evidence type="ECO:0000256" key="8">
    <source>
        <dbReference type="ARBA" id="ARBA00022824"/>
    </source>
</evidence>
<feature type="domain" description="Glycosyltransferase 2-like" evidence="13">
    <location>
        <begin position="7"/>
        <end position="176"/>
    </location>
</feature>
<dbReference type="CDD" id="cd04188">
    <property type="entry name" value="DPG_synthase"/>
    <property type="match status" value="1"/>
</dbReference>
<reference evidence="14" key="1">
    <citation type="submission" date="2018-06" db="EMBL/GenBank/DDBJ databases">
        <authorList>
            <person name="Zhirakovskaya E."/>
        </authorList>
    </citation>
    <scope>NUCLEOTIDE SEQUENCE</scope>
</reference>
<comment type="pathway">
    <text evidence="2">Protein modification; protein glycosylation.</text>
</comment>
<evidence type="ECO:0000256" key="4">
    <source>
        <dbReference type="ARBA" id="ARBA00012583"/>
    </source>
</evidence>
<comment type="subcellular location">
    <subcellularLocation>
        <location evidence="1">Endoplasmic reticulum membrane</location>
        <topology evidence="1">Single-pass membrane protein</topology>
    </subcellularLocation>
</comment>
<keyword evidence="9" id="KW-0735">Signal-anchor</keyword>
<keyword evidence="10" id="KW-1133">Transmembrane helix</keyword>
<evidence type="ECO:0000256" key="9">
    <source>
        <dbReference type="ARBA" id="ARBA00022968"/>
    </source>
</evidence>
<evidence type="ECO:0000256" key="7">
    <source>
        <dbReference type="ARBA" id="ARBA00022692"/>
    </source>
</evidence>
<dbReference type="EMBL" id="UOEN01000301">
    <property type="protein sequence ID" value="VAW16047.1"/>
    <property type="molecule type" value="Genomic_DNA"/>
</dbReference>
<dbReference type="GO" id="GO:0004581">
    <property type="term" value="F:dolichyl-phosphate beta-glucosyltransferase activity"/>
    <property type="evidence" value="ECO:0007669"/>
    <property type="project" value="UniProtKB-EC"/>
</dbReference>
<evidence type="ECO:0000259" key="13">
    <source>
        <dbReference type="Pfam" id="PF00535"/>
    </source>
</evidence>
<keyword evidence="5" id="KW-0328">Glycosyltransferase</keyword>
<evidence type="ECO:0000256" key="2">
    <source>
        <dbReference type="ARBA" id="ARBA00004922"/>
    </source>
</evidence>
<sequence>MNTPSLSVIIPAYNEQEMIGSTIEEVGLFLKKNFPSYEIIVVDDGSTDNTKDIVSKVSNYHSSIKLISHYPNKGKGISVKEGIMQSKCDYVLFSDADLSTPIDEILKFMPFFDQGADVVIGSRALKESDLIKSQGIIRQNMGRFFNVLVQSLVLKGIKDTQCGFKCFKRSVARDVFSRQILSGFSFDAEILFIADDLNYVIKEVPVKWINREASRVSVVRDSLKMVRELFVIRDNQRKGRYSQIRKEENLEVG</sequence>
<dbReference type="GO" id="GO:0006487">
    <property type="term" value="P:protein N-linked glycosylation"/>
    <property type="evidence" value="ECO:0007669"/>
    <property type="project" value="TreeGrafter"/>
</dbReference>
<dbReference type="PANTHER" id="PTHR10859:SF91">
    <property type="entry name" value="DOLICHYL-PHOSPHATE BETA-GLUCOSYLTRANSFERASE"/>
    <property type="match status" value="1"/>
</dbReference>
<evidence type="ECO:0000256" key="6">
    <source>
        <dbReference type="ARBA" id="ARBA00022679"/>
    </source>
</evidence>
<evidence type="ECO:0000313" key="14">
    <source>
        <dbReference type="EMBL" id="VAW16047.1"/>
    </source>
</evidence>
<dbReference type="InterPro" id="IPR029044">
    <property type="entry name" value="Nucleotide-diphossugar_trans"/>
</dbReference>
<dbReference type="InterPro" id="IPR035518">
    <property type="entry name" value="DPG_synthase"/>
</dbReference>
<organism evidence="14">
    <name type="scientific">hydrothermal vent metagenome</name>
    <dbReference type="NCBI Taxonomy" id="652676"/>
    <lineage>
        <taxon>unclassified sequences</taxon>
        <taxon>metagenomes</taxon>
        <taxon>ecological metagenomes</taxon>
    </lineage>
</organism>
<name>A0A3B0TRK4_9ZZZZ</name>
<dbReference type="EC" id="2.4.1.117" evidence="4"/>
<comment type="catalytic activity">
    <reaction evidence="12">
        <text>a di-trans,poly-cis-dolichyl phosphate + UDP-alpha-D-glucose = a di-trans,poly-cis-dolichyl beta-D-glucosyl phosphate + UDP</text>
        <dbReference type="Rhea" id="RHEA:15401"/>
        <dbReference type="Rhea" id="RHEA-COMP:19498"/>
        <dbReference type="Rhea" id="RHEA-COMP:19502"/>
        <dbReference type="ChEBI" id="CHEBI:57525"/>
        <dbReference type="ChEBI" id="CHEBI:57683"/>
        <dbReference type="ChEBI" id="CHEBI:58223"/>
        <dbReference type="ChEBI" id="CHEBI:58885"/>
        <dbReference type="EC" id="2.4.1.117"/>
    </reaction>
    <physiologicalReaction direction="left-to-right" evidence="12">
        <dbReference type="Rhea" id="RHEA:15402"/>
    </physiologicalReaction>
</comment>
<dbReference type="PANTHER" id="PTHR10859">
    <property type="entry name" value="GLYCOSYL TRANSFERASE"/>
    <property type="match status" value="1"/>
</dbReference>
<dbReference type="InterPro" id="IPR001173">
    <property type="entry name" value="Glyco_trans_2-like"/>
</dbReference>
<keyword evidence="8" id="KW-0256">Endoplasmic reticulum</keyword>
<evidence type="ECO:0000256" key="11">
    <source>
        <dbReference type="ARBA" id="ARBA00023136"/>
    </source>
</evidence>
<evidence type="ECO:0000256" key="5">
    <source>
        <dbReference type="ARBA" id="ARBA00022676"/>
    </source>
</evidence>
<evidence type="ECO:0000256" key="3">
    <source>
        <dbReference type="ARBA" id="ARBA00006739"/>
    </source>
</evidence>
<evidence type="ECO:0000256" key="12">
    <source>
        <dbReference type="ARBA" id="ARBA00045097"/>
    </source>
</evidence>
<keyword evidence="11" id="KW-0472">Membrane</keyword>
<evidence type="ECO:0000256" key="10">
    <source>
        <dbReference type="ARBA" id="ARBA00022989"/>
    </source>
</evidence>
<accession>A0A3B0TRK4</accession>
<dbReference type="Pfam" id="PF00535">
    <property type="entry name" value="Glycos_transf_2"/>
    <property type="match status" value="1"/>
</dbReference>
<evidence type="ECO:0000256" key="1">
    <source>
        <dbReference type="ARBA" id="ARBA00004389"/>
    </source>
</evidence>
<proteinExistence type="inferred from homology"/>
<keyword evidence="6" id="KW-0808">Transferase</keyword>